<organism evidence="1 2">
    <name type="scientific">Ilyomonas limi</name>
    <dbReference type="NCBI Taxonomy" id="2575867"/>
    <lineage>
        <taxon>Bacteria</taxon>
        <taxon>Pseudomonadati</taxon>
        <taxon>Bacteroidota</taxon>
        <taxon>Chitinophagia</taxon>
        <taxon>Chitinophagales</taxon>
        <taxon>Chitinophagaceae</taxon>
        <taxon>Ilyomonas</taxon>
    </lineage>
</organism>
<protein>
    <submittedName>
        <fullName evidence="1">Uncharacterized protein</fullName>
    </submittedName>
</protein>
<comment type="caution">
    <text evidence="1">The sequence shown here is derived from an EMBL/GenBank/DDBJ whole genome shotgun (WGS) entry which is preliminary data.</text>
</comment>
<accession>A0A4U3KSU6</accession>
<dbReference type="RefSeq" id="WP_137264246.1">
    <property type="nucleotide sequence ID" value="NZ_SZQL01000049.1"/>
</dbReference>
<dbReference type="AlphaFoldDB" id="A0A4U3KSU6"/>
<name>A0A4U3KSU6_9BACT</name>
<reference evidence="1 2" key="1">
    <citation type="submission" date="2019-05" db="EMBL/GenBank/DDBJ databases">
        <title>Panacibacter sp. strain 17mud1-8 Genome sequencing and assembly.</title>
        <authorList>
            <person name="Chhetri G."/>
        </authorList>
    </citation>
    <scope>NUCLEOTIDE SEQUENCE [LARGE SCALE GENOMIC DNA]</scope>
    <source>
        <strain evidence="1 2">17mud1-8</strain>
    </source>
</reference>
<dbReference type="EMBL" id="SZQL01000049">
    <property type="protein sequence ID" value="TKK64067.1"/>
    <property type="molecule type" value="Genomic_DNA"/>
</dbReference>
<dbReference type="Proteomes" id="UP000305848">
    <property type="component" value="Unassembled WGS sequence"/>
</dbReference>
<dbReference type="OrthoDB" id="5372426at2"/>
<proteinExistence type="predicted"/>
<gene>
    <name evidence="1" type="ORF">FC093_23375</name>
</gene>
<keyword evidence="2" id="KW-1185">Reference proteome</keyword>
<sequence>MRLLSFIFIFLIGQTITGYSQAPFGIKSCKIDFVFANGFQKGTKTIVFSDSGRIGKEFGIIHVDTSANADIPKEVIGNRTVYNRLIIQTQDSVFVIDLDLLEGSKRAALYFNAGPNTNDTLFGNTQKRVGEDTFLGKRCDIYDMGGAKIWYWKGIALRKVLLADQIYEYATSIDEDYIIKPDEFDIPKNVKMQ</sequence>
<evidence type="ECO:0000313" key="2">
    <source>
        <dbReference type="Proteomes" id="UP000305848"/>
    </source>
</evidence>
<evidence type="ECO:0000313" key="1">
    <source>
        <dbReference type="EMBL" id="TKK64067.1"/>
    </source>
</evidence>